<evidence type="ECO:0000313" key="2">
    <source>
        <dbReference type="Proteomes" id="UP000219020"/>
    </source>
</evidence>
<reference evidence="2" key="1">
    <citation type="submission" date="2017-04" db="EMBL/GenBank/DDBJ databases">
        <title>Genome evolution of the luminous symbionts of deep sea anglerfish.</title>
        <authorList>
            <person name="Hendry T.A."/>
        </authorList>
    </citation>
    <scope>NUCLEOTIDE SEQUENCE [LARGE SCALE GENOMIC DNA]</scope>
</reference>
<keyword evidence="2" id="KW-1185">Reference proteome</keyword>
<sequence length="38" mass="4407">MKSSFMGLMLLGNVVPPRQLHDKTEESHRQLLCRHCLT</sequence>
<evidence type="ECO:0000313" key="1">
    <source>
        <dbReference type="EMBL" id="PCS21258.1"/>
    </source>
</evidence>
<dbReference type="Proteomes" id="UP000219020">
    <property type="component" value="Unassembled WGS sequence"/>
</dbReference>
<name>A0A2A5SZH1_9GAMM</name>
<proteinExistence type="predicted"/>
<comment type="caution">
    <text evidence="1">The sequence shown here is derived from an EMBL/GenBank/DDBJ whole genome shotgun (WGS) entry which is preliminary data.</text>
</comment>
<organism evidence="1 2">
    <name type="scientific">Candidatus Enterovibrio escicola</name>
    <dbReference type="NCBI Taxonomy" id="1927127"/>
    <lineage>
        <taxon>Bacteria</taxon>
        <taxon>Pseudomonadati</taxon>
        <taxon>Pseudomonadota</taxon>
        <taxon>Gammaproteobacteria</taxon>
        <taxon>Vibrionales</taxon>
        <taxon>Vibrionaceae</taxon>
        <taxon>Enterovibrio</taxon>
    </lineage>
</organism>
<dbReference type="AlphaFoldDB" id="A0A2A5SZH1"/>
<protein>
    <submittedName>
        <fullName evidence="1">Uncharacterized protein</fullName>
    </submittedName>
</protein>
<dbReference type="EMBL" id="NBYY01000036">
    <property type="protein sequence ID" value="PCS21258.1"/>
    <property type="molecule type" value="Genomic_DNA"/>
</dbReference>
<accession>A0A2A5SZH1</accession>
<gene>
    <name evidence="1" type="ORF">BTN49_3146</name>
</gene>